<dbReference type="Proteomes" id="UP000245956">
    <property type="component" value="Unassembled WGS sequence"/>
</dbReference>
<feature type="region of interest" description="Disordered" evidence="1">
    <location>
        <begin position="69"/>
        <end position="112"/>
    </location>
</feature>
<organism evidence="2 3">
    <name type="scientific">Purpureocillium lilacinum</name>
    <name type="common">Paecilomyces lilacinus</name>
    <dbReference type="NCBI Taxonomy" id="33203"/>
    <lineage>
        <taxon>Eukaryota</taxon>
        <taxon>Fungi</taxon>
        <taxon>Dikarya</taxon>
        <taxon>Ascomycota</taxon>
        <taxon>Pezizomycotina</taxon>
        <taxon>Sordariomycetes</taxon>
        <taxon>Hypocreomycetidae</taxon>
        <taxon>Hypocreales</taxon>
        <taxon>Ophiocordycipitaceae</taxon>
        <taxon>Purpureocillium</taxon>
    </lineage>
</organism>
<feature type="region of interest" description="Disordered" evidence="1">
    <location>
        <begin position="26"/>
        <end position="51"/>
    </location>
</feature>
<feature type="compositionally biased region" description="Basic residues" evidence="1">
    <location>
        <begin position="39"/>
        <end position="51"/>
    </location>
</feature>
<sequence>MGWQVTGDPAQYPTFCIPVSKRYSPARHPLSPLRPLDKKTRKWAKNARQRTKRTRYCGLASPWPARHLHFSNSSHGAAAAKKTTRKRDLEASRPTRTERIPPGGDSHLTPDGAVDYGFHDRRRRWIAAQACPDVRLSCLV</sequence>
<proteinExistence type="predicted"/>
<dbReference type="AlphaFoldDB" id="A0A2U3E111"/>
<evidence type="ECO:0000313" key="3">
    <source>
        <dbReference type="Proteomes" id="UP000245956"/>
    </source>
</evidence>
<accession>A0A2U3E111</accession>
<name>A0A2U3E111_PURLI</name>
<gene>
    <name evidence="2" type="ORF">PCL_01941</name>
</gene>
<reference evidence="2 3" key="1">
    <citation type="journal article" date="2016" name="Front. Microbiol.">
        <title>Genome and transcriptome sequences reveal the specific parasitism of the nematophagous Purpureocillium lilacinum 36-1.</title>
        <authorList>
            <person name="Xie J."/>
            <person name="Li S."/>
            <person name="Mo C."/>
            <person name="Xiao X."/>
            <person name="Peng D."/>
            <person name="Wang G."/>
            <person name="Xiao Y."/>
        </authorList>
    </citation>
    <scope>NUCLEOTIDE SEQUENCE [LARGE SCALE GENOMIC DNA]</scope>
    <source>
        <strain evidence="2 3">36-1</strain>
    </source>
</reference>
<comment type="caution">
    <text evidence="2">The sequence shown here is derived from an EMBL/GenBank/DDBJ whole genome shotgun (WGS) entry which is preliminary data.</text>
</comment>
<dbReference type="EMBL" id="LCWV01000015">
    <property type="protein sequence ID" value="PWI68172.1"/>
    <property type="molecule type" value="Genomic_DNA"/>
</dbReference>
<evidence type="ECO:0000313" key="2">
    <source>
        <dbReference type="EMBL" id="PWI68172.1"/>
    </source>
</evidence>
<protein>
    <submittedName>
        <fullName evidence="2">Uncharacterized protein</fullName>
    </submittedName>
</protein>
<evidence type="ECO:0000256" key="1">
    <source>
        <dbReference type="SAM" id="MobiDB-lite"/>
    </source>
</evidence>
<feature type="compositionally biased region" description="Basic and acidic residues" evidence="1">
    <location>
        <begin position="86"/>
        <end position="99"/>
    </location>
</feature>